<keyword evidence="2" id="KW-0547">Nucleotide-binding</keyword>
<evidence type="ECO:0000259" key="4">
    <source>
        <dbReference type="PROSITE" id="PS50893"/>
    </source>
</evidence>
<dbReference type="GO" id="GO:0005524">
    <property type="term" value="F:ATP binding"/>
    <property type="evidence" value="ECO:0007669"/>
    <property type="project" value="UniProtKB-KW"/>
</dbReference>
<dbReference type="PROSITE" id="PS00211">
    <property type="entry name" value="ABC_TRANSPORTER_1"/>
    <property type="match status" value="1"/>
</dbReference>
<organism evidence="5 6">
    <name type="scientific">Antrihabitans stalactiti</name>
    <dbReference type="NCBI Taxonomy" id="2584121"/>
    <lineage>
        <taxon>Bacteria</taxon>
        <taxon>Bacillati</taxon>
        <taxon>Actinomycetota</taxon>
        <taxon>Actinomycetes</taxon>
        <taxon>Mycobacteriales</taxon>
        <taxon>Nocardiaceae</taxon>
        <taxon>Antrihabitans</taxon>
    </lineage>
</organism>
<gene>
    <name evidence="5" type="ORF">FGL95_27735</name>
</gene>
<accession>A0A848KQF9</accession>
<dbReference type="SUPFAM" id="SSF52540">
    <property type="entry name" value="P-loop containing nucleoside triphosphate hydrolases"/>
    <property type="match status" value="1"/>
</dbReference>
<reference evidence="5 6" key="2">
    <citation type="submission" date="2020-06" db="EMBL/GenBank/DDBJ databases">
        <title>Antribacter stalactiti gen. nov., sp. nov., a new member of the family Nacardiaceae isolated from a cave.</title>
        <authorList>
            <person name="Kim I.S."/>
        </authorList>
    </citation>
    <scope>NUCLEOTIDE SEQUENCE [LARGE SCALE GENOMIC DNA]</scope>
    <source>
        <strain evidence="5 6">YC2-7</strain>
    </source>
</reference>
<dbReference type="Proteomes" id="UP000535543">
    <property type="component" value="Unassembled WGS sequence"/>
</dbReference>
<dbReference type="CDD" id="cd03293">
    <property type="entry name" value="ABC_NrtD_SsuB_transporters"/>
    <property type="match status" value="1"/>
</dbReference>
<dbReference type="EMBL" id="VCQU01000013">
    <property type="protein sequence ID" value="NMN98832.1"/>
    <property type="molecule type" value="Genomic_DNA"/>
</dbReference>
<proteinExistence type="predicted"/>
<dbReference type="Gene3D" id="3.40.50.300">
    <property type="entry name" value="P-loop containing nucleotide triphosphate hydrolases"/>
    <property type="match status" value="1"/>
</dbReference>
<dbReference type="GO" id="GO:0016887">
    <property type="term" value="F:ATP hydrolysis activity"/>
    <property type="evidence" value="ECO:0007669"/>
    <property type="project" value="InterPro"/>
</dbReference>
<dbReference type="PANTHER" id="PTHR42788">
    <property type="entry name" value="TAURINE IMPORT ATP-BINDING PROTEIN-RELATED"/>
    <property type="match status" value="1"/>
</dbReference>
<name>A0A848KQF9_9NOCA</name>
<evidence type="ECO:0000256" key="3">
    <source>
        <dbReference type="ARBA" id="ARBA00022840"/>
    </source>
</evidence>
<comment type="caution">
    <text evidence="5">The sequence shown here is derived from an EMBL/GenBank/DDBJ whole genome shotgun (WGS) entry which is preliminary data.</text>
</comment>
<evidence type="ECO:0000313" key="5">
    <source>
        <dbReference type="EMBL" id="NMN98832.1"/>
    </source>
</evidence>
<dbReference type="SMART" id="SM00382">
    <property type="entry name" value="AAA"/>
    <property type="match status" value="1"/>
</dbReference>
<protein>
    <submittedName>
        <fullName evidence="5">ABC transporter ATP-binding protein</fullName>
    </submittedName>
</protein>
<evidence type="ECO:0000256" key="1">
    <source>
        <dbReference type="ARBA" id="ARBA00022448"/>
    </source>
</evidence>
<feature type="domain" description="ABC transporter" evidence="4">
    <location>
        <begin position="11"/>
        <end position="238"/>
    </location>
</feature>
<dbReference type="AlphaFoldDB" id="A0A848KQF9"/>
<dbReference type="InterPro" id="IPR017871">
    <property type="entry name" value="ABC_transporter-like_CS"/>
</dbReference>
<dbReference type="Pfam" id="PF00005">
    <property type="entry name" value="ABC_tran"/>
    <property type="match status" value="1"/>
</dbReference>
<reference evidence="5 6" key="1">
    <citation type="submission" date="2019-05" db="EMBL/GenBank/DDBJ databases">
        <authorList>
            <person name="Lee S.D."/>
        </authorList>
    </citation>
    <scope>NUCLEOTIDE SEQUENCE [LARGE SCALE GENOMIC DNA]</scope>
    <source>
        <strain evidence="5 6">YC2-7</strain>
    </source>
</reference>
<keyword evidence="6" id="KW-1185">Reference proteome</keyword>
<evidence type="ECO:0000256" key="2">
    <source>
        <dbReference type="ARBA" id="ARBA00022741"/>
    </source>
</evidence>
<dbReference type="InterPro" id="IPR003593">
    <property type="entry name" value="AAA+_ATPase"/>
</dbReference>
<dbReference type="PROSITE" id="PS50893">
    <property type="entry name" value="ABC_TRANSPORTER_2"/>
    <property type="match status" value="1"/>
</dbReference>
<keyword evidence="1" id="KW-0813">Transport</keyword>
<evidence type="ECO:0000313" key="6">
    <source>
        <dbReference type="Proteomes" id="UP000535543"/>
    </source>
</evidence>
<dbReference type="InterPro" id="IPR050166">
    <property type="entry name" value="ABC_transporter_ATP-bind"/>
</dbReference>
<sequence length="251" mass="27002">MTATITAGISLQVEDVRIGYGDNTVIESLSLEATPGEILVLTGPSGCGKSTLLRALAGLLKPTAGQILADGDPVTGTAADRALVFQDDALLPWRTVRSNIELALALRGIPRGRRRSTAERWIEEVGLHGFDKYLPRDLSGGMRQRVQLARSLAGSPRAVLMDEPFGALDTQTRATMQRLLVDTWRTHPTTIVFVTHDVDEALFLGDRVAVLGRAGAGLRTIVDVPLPRDRKAAAQPDTLTARTEILGALDH</sequence>
<dbReference type="InterPro" id="IPR027417">
    <property type="entry name" value="P-loop_NTPase"/>
</dbReference>
<dbReference type="PANTHER" id="PTHR42788:SF13">
    <property type="entry name" value="ALIPHATIC SULFONATES IMPORT ATP-BINDING PROTEIN SSUB"/>
    <property type="match status" value="1"/>
</dbReference>
<keyword evidence="3 5" id="KW-0067">ATP-binding</keyword>
<dbReference type="InterPro" id="IPR003439">
    <property type="entry name" value="ABC_transporter-like_ATP-bd"/>
</dbReference>
<dbReference type="RefSeq" id="WP_169593557.1">
    <property type="nucleotide sequence ID" value="NZ_VCQU01000013.1"/>
</dbReference>